<dbReference type="EMBL" id="ML769437">
    <property type="protein sequence ID" value="KAE9402162.1"/>
    <property type="molecule type" value="Genomic_DNA"/>
</dbReference>
<organism evidence="1 2">
    <name type="scientific">Gymnopus androsaceus JB14</name>
    <dbReference type="NCBI Taxonomy" id="1447944"/>
    <lineage>
        <taxon>Eukaryota</taxon>
        <taxon>Fungi</taxon>
        <taxon>Dikarya</taxon>
        <taxon>Basidiomycota</taxon>
        <taxon>Agaricomycotina</taxon>
        <taxon>Agaricomycetes</taxon>
        <taxon>Agaricomycetidae</taxon>
        <taxon>Agaricales</taxon>
        <taxon>Marasmiineae</taxon>
        <taxon>Omphalotaceae</taxon>
        <taxon>Gymnopus</taxon>
    </lineage>
</organism>
<evidence type="ECO:0000313" key="1">
    <source>
        <dbReference type="EMBL" id="KAE9402162.1"/>
    </source>
</evidence>
<reference evidence="1" key="1">
    <citation type="journal article" date="2019" name="Environ. Microbiol.">
        <title>Fungal ecological strategies reflected in gene transcription - a case study of two litter decomposers.</title>
        <authorList>
            <person name="Barbi F."/>
            <person name="Kohler A."/>
            <person name="Barry K."/>
            <person name="Baskaran P."/>
            <person name="Daum C."/>
            <person name="Fauchery L."/>
            <person name="Ihrmark K."/>
            <person name="Kuo A."/>
            <person name="LaButti K."/>
            <person name="Lipzen A."/>
            <person name="Morin E."/>
            <person name="Grigoriev I.V."/>
            <person name="Henrissat B."/>
            <person name="Lindahl B."/>
            <person name="Martin F."/>
        </authorList>
    </citation>
    <scope>NUCLEOTIDE SEQUENCE</scope>
    <source>
        <strain evidence="1">JB14</strain>
    </source>
</reference>
<dbReference type="AlphaFoldDB" id="A0A6A4HSL2"/>
<accession>A0A6A4HSL2</accession>
<proteinExistence type="predicted"/>
<gene>
    <name evidence="1" type="ORF">BT96DRAFT_918365</name>
</gene>
<sequence>MPQTFVKGIFNTSELRKAMTDGLKASIQHYPRPSLPLPAEHILDLSKPQILELVCAGRSIVCAGVEGFLLDVMGLKADILFSQIAMQAVETSIETLIARLAIDETKKSIKSRITSFFCPRR</sequence>
<keyword evidence="2" id="KW-1185">Reference proteome</keyword>
<protein>
    <submittedName>
        <fullName evidence="1">Uncharacterized protein</fullName>
    </submittedName>
</protein>
<evidence type="ECO:0000313" key="2">
    <source>
        <dbReference type="Proteomes" id="UP000799118"/>
    </source>
</evidence>
<name>A0A6A4HSL2_9AGAR</name>
<dbReference type="Proteomes" id="UP000799118">
    <property type="component" value="Unassembled WGS sequence"/>
</dbReference>